<keyword evidence="2" id="KW-0326">Glycosidase</keyword>
<evidence type="ECO:0000313" key="6">
    <source>
        <dbReference type="Proteomes" id="UP001597045"/>
    </source>
</evidence>
<feature type="domain" description="Beta-galactosidase jelly roll" evidence="4">
    <location>
        <begin position="35"/>
        <end position="112"/>
    </location>
</feature>
<dbReference type="Proteomes" id="UP001597045">
    <property type="component" value="Unassembled WGS sequence"/>
</dbReference>
<reference evidence="6" key="1">
    <citation type="journal article" date="2019" name="Int. J. Syst. Evol. Microbiol.">
        <title>The Global Catalogue of Microorganisms (GCM) 10K type strain sequencing project: providing services to taxonomists for standard genome sequencing and annotation.</title>
        <authorList>
            <consortium name="The Broad Institute Genomics Platform"/>
            <consortium name="The Broad Institute Genome Sequencing Center for Infectious Disease"/>
            <person name="Wu L."/>
            <person name="Ma J."/>
        </authorList>
    </citation>
    <scope>NUCLEOTIDE SEQUENCE [LARGE SCALE GENOMIC DNA]</scope>
    <source>
        <strain evidence="6">JCM 31486</strain>
    </source>
</reference>
<sequence>QDLPDHGFSLCGLYEQDTEEPRLSLPRHTQGGQRTFTLDTPRDHDVSIGLTIGDPVKPRSGGNYRALVFVNGWNMGQYIANIGPQHTFVVPTGVLNPHGRNSLAIAVTSDGGQGNGLEQVTLTNLGTVRGGPPT</sequence>
<comment type="caution">
    <text evidence="5">The sequence shown here is derived from an EMBL/GenBank/DDBJ whole genome shotgun (WGS) entry which is preliminary data.</text>
</comment>
<dbReference type="Pfam" id="PF13364">
    <property type="entry name" value="BetaGal_ABD2"/>
    <property type="match status" value="1"/>
</dbReference>
<dbReference type="EMBL" id="JBHTIS010003523">
    <property type="protein sequence ID" value="MFD1051350.1"/>
    <property type="molecule type" value="Genomic_DNA"/>
</dbReference>
<proteinExistence type="predicted"/>
<evidence type="ECO:0000256" key="3">
    <source>
        <dbReference type="SAM" id="MobiDB-lite"/>
    </source>
</evidence>
<evidence type="ECO:0000256" key="2">
    <source>
        <dbReference type="ARBA" id="ARBA00023295"/>
    </source>
</evidence>
<evidence type="ECO:0000313" key="5">
    <source>
        <dbReference type="EMBL" id="MFD1051350.1"/>
    </source>
</evidence>
<evidence type="ECO:0000256" key="1">
    <source>
        <dbReference type="ARBA" id="ARBA00022801"/>
    </source>
</evidence>
<feature type="non-terminal residue" evidence="5">
    <location>
        <position position="1"/>
    </location>
</feature>
<gene>
    <name evidence="5" type="ORF">ACFQ1S_40315</name>
</gene>
<name>A0ABW3MPD0_9PSEU</name>
<keyword evidence="6" id="KW-1185">Reference proteome</keyword>
<accession>A0ABW3MPD0</accession>
<dbReference type="InterPro" id="IPR008979">
    <property type="entry name" value="Galactose-bd-like_sf"/>
</dbReference>
<keyword evidence="1" id="KW-0378">Hydrolase</keyword>
<dbReference type="SUPFAM" id="SSF49785">
    <property type="entry name" value="Galactose-binding domain-like"/>
    <property type="match status" value="1"/>
</dbReference>
<evidence type="ECO:0000259" key="4">
    <source>
        <dbReference type="Pfam" id="PF13364"/>
    </source>
</evidence>
<dbReference type="Gene3D" id="2.60.120.260">
    <property type="entry name" value="Galactose-binding domain-like"/>
    <property type="match status" value="1"/>
</dbReference>
<protein>
    <submittedName>
        <fullName evidence="5">Beta galactosidase jelly roll domain-containing protein</fullName>
    </submittedName>
</protein>
<feature type="region of interest" description="Disordered" evidence="3">
    <location>
        <begin position="19"/>
        <end position="43"/>
    </location>
</feature>
<organism evidence="5 6">
    <name type="scientific">Kibdelosporangium lantanae</name>
    <dbReference type="NCBI Taxonomy" id="1497396"/>
    <lineage>
        <taxon>Bacteria</taxon>
        <taxon>Bacillati</taxon>
        <taxon>Actinomycetota</taxon>
        <taxon>Actinomycetes</taxon>
        <taxon>Pseudonocardiales</taxon>
        <taxon>Pseudonocardiaceae</taxon>
        <taxon>Kibdelosporangium</taxon>
    </lineage>
</organism>
<dbReference type="InterPro" id="IPR025300">
    <property type="entry name" value="BetaGal_jelly_roll_dom"/>
</dbReference>